<feature type="transmembrane region" description="Helical" evidence="5">
    <location>
        <begin position="20"/>
        <end position="41"/>
    </location>
</feature>
<dbReference type="InterPro" id="IPR019408">
    <property type="entry name" value="7TM_GPCR_serpentine_rcpt_Srab"/>
</dbReference>
<comment type="subcellular location">
    <subcellularLocation>
        <location evidence="1">Membrane</location>
        <topology evidence="1">Multi-pass membrane protein</topology>
    </subcellularLocation>
</comment>
<dbReference type="WBParaSite" id="Pan_g14026.t1">
    <property type="protein sequence ID" value="Pan_g14026.t1"/>
    <property type="gene ID" value="Pan_g14026"/>
</dbReference>
<dbReference type="InterPro" id="IPR052854">
    <property type="entry name" value="Serpentine_rcpt_epsilon"/>
</dbReference>
<organism evidence="6 7">
    <name type="scientific">Panagrellus redivivus</name>
    <name type="common">Microworm</name>
    <dbReference type="NCBI Taxonomy" id="6233"/>
    <lineage>
        <taxon>Eukaryota</taxon>
        <taxon>Metazoa</taxon>
        <taxon>Ecdysozoa</taxon>
        <taxon>Nematoda</taxon>
        <taxon>Chromadorea</taxon>
        <taxon>Rhabditida</taxon>
        <taxon>Tylenchina</taxon>
        <taxon>Panagrolaimomorpha</taxon>
        <taxon>Panagrolaimoidea</taxon>
        <taxon>Panagrolaimidae</taxon>
        <taxon>Panagrellus</taxon>
    </lineage>
</organism>
<evidence type="ECO:0000313" key="6">
    <source>
        <dbReference type="Proteomes" id="UP000492821"/>
    </source>
</evidence>
<keyword evidence="4 5" id="KW-0472">Membrane</keyword>
<dbReference type="PANTHER" id="PTHR47518:SF9">
    <property type="entry name" value="SERPENTINE RECEPTOR, CLASS T"/>
    <property type="match status" value="1"/>
</dbReference>
<proteinExistence type="predicted"/>
<dbReference type="AlphaFoldDB" id="A0A7E4UXK6"/>
<dbReference type="Pfam" id="PF10292">
    <property type="entry name" value="7TM_GPCR_Srab"/>
    <property type="match status" value="1"/>
</dbReference>
<dbReference type="PANTHER" id="PTHR47518">
    <property type="entry name" value="SERPENTINE RECEPTOR CLASS EPSILON-13-RELATED"/>
    <property type="match status" value="1"/>
</dbReference>
<keyword evidence="6" id="KW-1185">Reference proteome</keyword>
<reference evidence="7" key="2">
    <citation type="submission" date="2020-10" db="UniProtKB">
        <authorList>
            <consortium name="WormBaseParasite"/>
        </authorList>
    </citation>
    <scope>IDENTIFICATION</scope>
</reference>
<evidence type="ECO:0000256" key="5">
    <source>
        <dbReference type="SAM" id="Phobius"/>
    </source>
</evidence>
<dbReference type="Proteomes" id="UP000492821">
    <property type="component" value="Unassembled WGS sequence"/>
</dbReference>
<evidence type="ECO:0000256" key="2">
    <source>
        <dbReference type="ARBA" id="ARBA00022692"/>
    </source>
</evidence>
<reference evidence="6" key="1">
    <citation type="journal article" date="2013" name="Genetics">
        <title>The draft genome and transcriptome of Panagrellus redivivus are shaped by the harsh demands of a free-living lifestyle.</title>
        <authorList>
            <person name="Srinivasan J."/>
            <person name="Dillman A.R."/>
            <person name="Macchietto M.G."/>
            <person name="Heikkinen L."/>
            <person name="Lakso M."/>
            <person name="Fracchia K.M."/>
            <person name="Antoshechkin I."/>
            <person name="Mortazavi A."/>
            <person name="Wong G."/>
            <person name="Sternberg P.W."/>
        </authorList>
    </citation>
    <scope>NUCLEOTIDE SEQUENCE [LARGE SCALE GENOMIC DNA]</scope>
    <source>
        <strain evidence="6">MT8872</strain>
    </source>
</reference>
<dbReference type="GO" id="GO:0016020">
    <property type="term" value="C:membrane"/>
    <property type="evidence" value="ECO:0007669"/>
    <property type="project" value="UniProtKB-SubCell"/>
</dbReference>
<protein>
    <submittedName>
        <fullName evidence="7">G_PROTEIN_RECEP_F1_2 domain-containing protein</fullName>
    </submittedName>
</protein>
<feature type="transmembrane region" description="Helical" evidence="5">
    <location>
        <begin position="148"/>
        <end position="165"/>
    </location>
</feature>
<accession>A0A7E4UXK6</accession>
<evidence type="ECO:0000256" key="1">
    <source>
        <dbReference type="ARBA" id="ARBA00004141"/>
    </source>
</evidence>
<keyword evidence="3 5" id="KW-1133">Transmembrane helix</keyword>
<evidence type="ECO:0000256" key="3">
    <source>
        <dbReference type="ARBA" id="ARBA00022989"/>
    </source>
</evidence>
<feature type="transmembrane region" description="Helical" evidence="5">
    <location>
        <begin position="268"/>
        <end position="289"/>
    </location>
</feature>
<name>A0A7E4UXK6_PANRE</name>
<feature type="transmembrane region" description="Helical" evidence="5">
    <location>
        <begin position="301"/>
        <end position="325"/>
    </location>
</feature>
<sequence length="377" mass="43376">MDFKTERTVMSASQLIKYFIFFTIYFLITTVTLFCIITFGYKNLYKPDFDILIFGPDDIEGYIYVIFEFIFSILVIVLNIVFIIEMCFNTANVHPGMKLVFFTVLQTSFVLVITRIIILIGCLCPNTVHVVLFTGAKYLHDTATYQFYVNPAIMALERLIATINIKTYENTKMPTNVVLIIFCSVCWESKWTTAIGFQFFLNLFPLKLAYALYMDVVYGAIVLQFVTLILAFILFRINCKHYQQVYTSLSQRYQTAENIRILRAVLKFTIVNVVCDLIVQGFSFFMVAMQGDKALKHTLAGLWNLVFVGGLLLINLIVLEAMGTFKRYLWLNKQRENECSQTKQLTGSPVLQSVTGKVVPMNAHGNDYFLQLKDAWK</sequence>
<keyword evidence="2 5" id="KW-0812">Transmembrane</keyword>
<feature type="transmembrane region" description="Helical" evidence="5">
    <location>
        <begin position="216"/>
        <end position="235"/>
    </location>
</feature>
<feature type="transmembrane region" description="Helical" evidence="5">
    <location>
        <begin position="177"/>
        <end position="204"/>
    </location>
</feature>
<feature type="transmembrane region" description="Helical" evidence="5">
    <location>
        <begin position="61"/>
        <end position="88"/>
    </location>
</feature>
<evidence type="ECO:0000313" key="7">
    <source>
        <dbReference type="WBParaSite" id="Pan_g14026.t1"/>
    </source>
</evidence>
<feature type="transmembrane region" description="Helical" evidence="5">
    <location>
        <begin position="100"/>
        <end position="128"/>
    </location>
</feature>
<evidence type="ECO:0000256" key="4">
    <source>
        <dbReference type="ARBA" id="ARBA00023136"/>
    </source>
</evidence>